<proteinExistence type="predicted"/>
<dbReference type="PANTHER" id="PTHR12558">
    <property type="entry name" value="CELL DIVISION CYCLE 16,23,27"/>
    <property type="match status" value="1"/>
</dbReference>
<dbReference type="PROSITE" id="PS51257">
    <property type="entry name" value="PROKAR_LIPOPROTEIN"/>
    <property type="match status" value="1"/>
</dbReference>
<dbReference type="Gene3D" id="1.25.40.10">
    <property type="entry name" value="Tetratricopeptide repeat domain"/>
    <property type="match status" value="3"/>
</dbReference>
<dbReference type="AlphaFoldDB" id="A0A7Y6NL74"/>
<organism evidence="2 3">
    <name type="scientific">Piscinibacter koreensis</name>
    <dbReference type="NCBI Taxonomy" id="2742824"/>
    <lineage>
        <taxon>Bacteria</taxon>
        <taxon>Pseudomonadati</taxon>
        <taxon>Pseudomonadota</taxon>
        <taxon>Betaproteobacteria</taxon>
        <taxon>Burkholderiales</taxon>
        <taxon>Sphaerotilaceae</taxon>
        <taxon>Piscinibacter</taxon>
    </lineage>
</organism>
<evidence type="ECO:0000313" key="2">
    <source>
        <dbReference type="EMBL" id="NUZ05126.1"/>
    </source>
</evidence>
<feature type="repeat" description="TPR" evidence="1">
    <location>
        <begin position="641"/>
        <end position="674"/>
    </location>
</feature>
<gene>
    <name evidence="2" type="primary">prsT</name>
    <name evidence="2" type="ORF">HQN59_05050</name>
</gene>
<keyword evidence="1" id="KW-0802">TPR repeat</keyword>
<dbReference type="Pfam" id="PF13181">
    <property type="entry name" value="TPR_8"/>
    <property type="match status" value="1"/>
</dbReference>
<sequence length="923" mass="99706">MKHNLRGLSMAVIVAAAVAACGGEEKPDALLASAKTYLEKKESKAAVIQLKTALQQQPDFAEARLLLGQTLLDTGDAVGAEVELRKARDLKVSDDRVVPLLARSLLLQNKGQRVLDELGSVELREPAASAELNTAIATAYEMKGDTTKATAALDAALKDNPDFSSALLMRARNKAAQRDFDAAFQLVDHAIAKNPKDYQALQFKGDLLYVLKHDADGALALHRKSLAEREDWVPAHASILEIMFARRDMEGAQAQLAALQKLLPNHPQTRYYQARVAFLKEDYKRAKELVQPLVGAAPNNFNVLMLAAAIEMQTGSLAQAETYATGAMQRSPSAGPARLLLARILLRSGQVARVEQVLAPLLEEPSVGSDALQLAGQAALQSGDIKGAESYFARASKANPDDAASRTAVALTQFSRGNADAGFDQLEQIAAADKGTIADMAIISARLRQRDYAGAMKAIDGLERKQPGKPLPPHLRGQVQVSQNNIPAARKSFEQALAADPTFFPAVASLAALDLRDKKPDEARKRFEELRKRDPKNVNVLLALAEIRSQGGASKEELAGLLADAIKAHPTSVTPRTLLVQLHMRAKDNKQALTVAQEGVAALPDSPEMLDALGRAQVAAGEARQAVTTFNKLTSLQRGSPEPYMRLADTHVLLKDNAAARESLARALEVAPRHLPAQRGLILLDLAEKKPEQAMARARAIQNERQGQPVGYLLAGDIQASQRDWTAAAASYRAALKQGPTTEGATKLYDSLVAGQKRPEAESFASSWVKEHPTDWAFRGQIAERALTRSEFPIAEAHYTAIVNAQPNNAIALNNLAWITNRMKKPGAAALAERALALQPDQPSFNDTLATILADAGDYKKALEYEKKALAGSPQNSSFKLNLAKLYMKVGDKAQAKTHLDDLARLGDRFPAQQEVNELAKAL</sequence>
<dbReference type="InterPro" id="IPR019734">
    <property type="entry name" value="TPR_rpt"/>
</dbReference>
<dbReference type="NCBIfam" id="TIGR02917">
    <property type="entry name" value="PEP_TPR_lipo"/>
    <property type="match status" value="1"/>
</dbReference>
<dbReference type="SUPFAM" id="SSF48452">
    <property type="entry name" value="TPR-like"/>
    <property type="match status" value="5"/>
</dbReference>
<evidence type="ECO:0000256" key="1">
    <source>
        <dbReference type="PROSITE-ProRule" id="PRU00339"/>
    </source>
</evidence>
<dbReference type="SMART" id="SM00028">
    <property type="entry name" value="TPR"/>
    <property type="match status" value="14"/>
</dbReference>
<comment type="caution">
    <text evidence="2">The sequence shown here is derived from an EMBL/GenBank/DDBJ whole genome shotgun (WGS) entry which is preliminary data.</text>
</comment>
<dbReference type="RefSeq" id="WP_176066736.1">
    <property type="nucleotide sequence ID" value="NZ_JABWMJ010000002.1"/>
</dbReference>
<feature type="repeat" description="TPR" evidence="1">
    <location>
        <begin position="369"/>
        <end position="402"/>
    </location>
</feature>
<reference evidence="2 3" key="1">
    <citation type="submission" date="2020-06" db="EMBL/GenBank/DDBJ databases">
        <title>Schlegella sp. ID0723 isolated from air conditioner.</title>
        <authorList>
            <person name="Kim D.Y."/>
            <person name="Kim D.-U."/>
        </authorList>
    </citation>
    <scope>NUCLEOTIDE SEQUENCE [LARGE SCALE GENOMIC DNA]</scope>
    <source>
        <strain evidence="2 3">ID0723</strain>
    </source>
</reference>
<dbReference type="Proteomes" id="UP000529637">
    <property type="component" value="Unassembled WGS sequence"/>
</dbReference>
<protein>
    <submittedName>
        <fullName evidence="2">PEP-CTERM system TPR-repeat protein PrsT</fullName>
    </submittedName>
</protein>
<name>A0A7Y6NL74_9BURK</name>
<dbReference type="PROSITE" id="PS50005">
    <property type="entry name" value="TPR"/>
    <property type="match status" value="3"/>
</dbReference>
<evidence type="ECO:0000313" key="3">
    <source>
        <dbReference type="Proteomes" id="UP000529637"/>
    </source>
</evidence>
<dbReference type="Pfam" id="PF13432">
    <property type="entry name" value="TPR_16"/>
    <property type="match status" value="4"/>
</dbReference>
<dbReference type="PANTHER" id="PTHR12558:SF13">
    <property type="entry name" value="CELL DIVISION CYCLE PROTEIN 27 HOMOLOG"/>
    <property type="match status" value="1"/>
</dbReference>
<dbReference type="InterPro" id="IPR011990">
    <property type="entry name" value="TPR-like_helical_dom_sf"/>
</dbReference>
<feature type="repeat" description="TPR" evidence="1">
    <location>
        <begin position="843"/>
        <end position="876"/>
    </location>
</feature>
<dbReference type="Pfam" id="PF14559">
    <property type="entry name" value="TPR_19"/>
    <property type="match status" value="3"/>
</dbReference>
<keyword evidence="3" id="KW-1185">Reference proteome</keyword>
<dbReference type="EMBL" id="JABWMJ010000002">
    <property type="protein sequence ID" value="NUZ05126.1"/>
    <property type="molecule type" value="Genomic_DNA"/>
</dbReference>
<dbReference type="InterPro" id="IPR014266">
    <property type="entry name" value="PEP-CTERM_TPR_PrsT"/>
</dbReference>
<accession>A0A7Y6NL74</accession>